<feature type="transmembrane region" description="Helical" evidence="9">
    <location>
        <begin position="191"/>
        <end position="211"/>
    </location>
</feature>
<feature type="transmembrane region" description="Helical" evidence="9">
    <location>
        <begin position="164"/>
        <end position="185"/>
    </location>
</feature>
<keyword evidence="5" id="KW-0999">Mitochondrion inner membrane</keyword>
<keyword evidence="8 9" id="KW-0472">Membrane</keyword>
<evidence type="ECO:0000256" key="4">
    <source>
        <dbReference type="ARBA" id="ARBA00022692"/>
    </source>
</evidence>
<comment type="similarity">
    <text evidence="2">Belongs to the TMEM186 family.</text>
</comment>
<dbReference type="EMBL" id="JAIFRP010000014">
    <property type="protein sequence ID" value="KAK2586296.1"/>
    <property type="molecule type" value="Genomic_DNA"/>
</dbReference>
<evidence type="ECO:0000256" key="6">
    <source>
        <dbReference type="ARBA" id="ARBA00022989"/>
    </source>
</evidence>
<dbReference type="Proteomes" id="UP001258017">
    <property type="component" value="Unassembled WGS sequence"/>
</dbReference>
<evidence type="ECO:0000256" key="1">
    <source>
        <dbReference type="ARBA" id="ARBA00004448"/>
    </source>
</evidence>
<evidence type="ECO:0000256" key="2">
    <source>
        <dbReference type="ARBA" id="ARBA00007020"/>
    </source>
</evidence>
<keyword evidence="7" id="KW-0496">Mitochondrion</keyword>
<evidence type="ECO:0000256" key="8">
    <source>
        <dbReference type="ARBA" id="ARBA00023136"/>
    </source>
</evidence>
<dbReference type="GO" id="GO:0005743">
    <property type="term" value="C:mitochondrial inner membrane"/>
    <property type="evidence" value="ECO:0007669"/>
    <property type="project" value="UniProtKB-SubCell"/>
</dbReference>
<evidence type="ECO:0000256" key="5">
    <source>
        <dbReference type="ARBA" id="ARBA00022792"/>
    </source>
</evidence>
<keyword evidence="6 9" id="KW-1133">Transmembrane helix</keyword>
<keyword evidence="11" id="KW-1185">Reference proteome</keyword>
<evidence type="ECO:0000256" key="7">
    <source>
        <dbReference type="ARBA" id="ARBA00023128"/>
    </source>
</evidence>
<dbReference type="PANTHER" id="PTHR13603:SF1">
    <property type="entry name" value="TRANSMEMBRANE PROTEIN 186"/>
    <property type="match status" value="1"/>
</dbReference>
<evidence type="ECO:0000313" key="10">
    <source>
        <dbReference type="EMBL" id="KAK2586296.1"/>
    </source>
</evidence>
<protein>
    <recommendedName>
        <fullName evidence="3">Transmembrane protein 186</fullName>
    </recommendedName>
</protein>
<dbReference type="InterPro" id="IPR026571">
    <property type="entry name" value="Tmem186"/>
</dbReference>
<dbReference type="AlphaFoldDB" id="A0AAD9RW29"/>
<sequence length="297" mass="34274">MVTIILCAGHHIFDNHRIISILLKLLEPNELVMPSYWMTADIFHLESSVELALLLLCIYLVEDGVLSWQQNFSIKTMSLYRWREFFKFRLSRVATNPVVCTTINSCKTNIRFLCQAPTKKEQILKENSATKDTNTQEQKYPGYEIIYRCPYVRYIAVYNRIKRLTVIQGLIMPPVAVMLSQMSIISEDFSVISSAFALAFMLAIYIPGIFLNNQIGIIYYKDNESIKIAYVDMWGKRVDIDTSVEDIKSLTISSPLITDKLYRTIHITSLKYPLKLFVKNGVIPDKERLANILGDYE</sequence>
<proteinExistence type="inferred from homology"/>
<comment type="subcellular location">
    <subcellularLocation>
        <location evidence="1">Mitochondrion inner membrane</location>
        <topology evidence="1">Multi-pass membrane protein</topology>
    </subcellularLocation>
</comment>
<accession>A0AAD9RW29</accession>
<evidence type="ECO:0000313" key="11">
    <source>
        <dbReference type="Proteomes" id="UP001258017"/>
    </source>
</evidence>
<reference evidence="10" key="1">
    <citation type="submission" date="2021-08" db="EMBL/GenBank/DDBJ databases">
        <authorList>
            <person name="Misof B."/>
            <person name="Oliver O."/>
            <person name="Podsiadlowski L."/>
            <person name="Donath A."/>
            <person name="Peters R."/>
            <person name="Mayer C."/>
            <person name="Rust J."/>
            <person name="Gunkel S."/>
            <person name="Lesny P."/>
            <person name="Martin S."/>
            <person name="Oeyen J.P."/>
            <person name="Petersen M."/>
            <person name="Panagiotis P."/>
            <person name="Wilbrandt J."/>
            <person name="Tanja T."/>
        </authorList>
    </citation>
    <scope>NUCLEOTIDE SEQUENCE</scope>
    <source>
        <strain evidence="10">GBR_01_08_01A</strain>
        <tissue evidence="10">Thorax + abdomen</tissue>
    </source>
</reference>
<evidence type="ECO:0000256" key="9">
    <source>
        <dbReference type="SAM" id="Phobius"/>
    </source>
</evidence>
<name>A0AAD9RW29_9HYME</name>
<gene>
    <name evidence="10" type="ORF">KPH14_001546</name>
</gene>
<evidence type="ECO:0000256" key="3">
    <source>
        <dbReference type="ARBA" id="ARBA00014604"/>
    </source>
</evidence>
<organism evidence="10 11">
    <name type="scientific">Odynerus spinipes</name>
    <dbReference type="NCBI Taxonomy" id="1348599"/>
    <lineage>
        <taxon>Eukaryota</taxon>
        <taxon>Metazoa</taxon>
        <taxon>Ecdysozoa</taxon>
        <taxon>Arthropoda</taxon>
        <taxon>Hexapoda</taxon>
        <taxon>Insecta</taxon>
        <taxon>Pterygota</taxon>
        <taxon>Neoptera</taxon>
        <taxon>Endopterygota</taxon>
        <taxon>Hymenoptera</taxon>
        <taxon>Apocrita</taxon>
        <taxon>Aculeata</taxon>
        <taxon>Vespoidea</taxon>
        <taxon>Vespidae</taxon>
        <taxon>Eumeninae</taxon>
        <taxon>Odynerus</taxon>
    </lineage>
</organism>
<keyword evidence="4 9" id="KW-0812">Transmembrane</keyword>
<reference evidence="10" key="2">
    <citation type="journal article" date="2023" name="Commun. Biol.">
        <title>Intrasexual cuticular hydrocarbon dimorphism in a wasp sheds light on hydrocarbon biosynthesis genes in Hymenoptera.</title>
        <authorList>
            <person name="Moris V.C."/>
            <person name="Podsiadlowski L."/>
            <person name="Martin S."/>
            <person name="Oeyen J.P."/>
            <person name="Donath A."/>
            <person name="Petersen M."/>
            <person name="Wilbrandt J."/>
            <person name="Misof B."/>
            <person name="Liedtke D."/>
            <person name="Thamm M."/>
            <person name="Scheiner R."/>
            <person name="Schmitt T."/>
            <person name="Niehuis O."/>
        </authorList>
    </citation>
    <scope>NUCLEOTIDE SEQUENCE</scope>
    <source>
        <strain evidence="10">GBR_01_08_01A</strain>
    </source>
</reference>
<dbReference type="PANTHER" id="PTHR13603">
    <property type="entry name" value="TRANSMEMBRANE PROTEIN 186"/>
    <property type="match status" value="1"/>
</dbReference>
<comment type="caution">
    <text evidence="10">The sequence shown here is derived from an EMBL/GenBank/DDBJ whole genome shotgun (WGS) entry which is preliminary data.</text>
</comment>